<keyword evidence="3" id="KW-1185">Reference proteome</keyword>
<evidence type="ECO:0000259" key="1">
    <source>
        <dbReference type="Pfam" id="PF02169"/>
    </source>
</evidence>
<evidence type="ECO:0000313" key="2">
    <source>
        <dbReference type="EMBL" id="CUU00951.1"/>
    </source>
</evidence>
<dbReference type="Gene3D" id="3.10.28.20">
    <property type="entry name" value="Acetamidase/Formamidase-like domains"/>
    <property type="match status" value="1"/>
</dbReference>
<protein>
    <submittedName>
        <fullName evidence="2">LPP20 lipoprotein</fullName>
    </submittedName>
</protein>
<dbReference type="Pfam" id="PF02169">
    <property type="entry name" value="LPP20"/>
    <property type="match status" value="1"/>
</dbReference>
<gene>
    <name evidence="2" type="ORF">JGI1_00127</name>
</gene>
<dbReference type="AlphaFoldDB" id="A0A0S4MPH2"/>
<sequence>MRYLASLILALAVAILIAGCGGGPKERIAVPESPAPAWVNTPPTAVDAIYAVGAANVGANPVLARNKAADAARQELGRIIQTKVKSLLDNFMQEHQEFINNQGTITSEEFTRSVSRSVSQATLAGSQIVEFYYDKDNKIYYALAVLRKNDIVNEIMRSMNEAQRQKKTAFVEQKAEEALKILDKELEKWDLSK</sequence>
<accession>A0A0S4MPH2</accession>
<dbReference type="InterPro" id="IPR024952">
    <property type="entry name" value="LPP20-like_dom"/>
</dbReference>
<reference evidence="3" key="1">
    <citation type="submission" date="2015-11" db="EMBL/GenBank/DDBJ databases">
        <authorList>
            <person name="Varghese N."/>
        </authorList>
    </citation>
    <scope>NUCLEOTIDE SEQUENCE [LARGE SCALE GENOMIC DNA]</scope>
</reference>
<dbReference type="Proteomes" id="UP000320623">
    <property type="component" value="Unassembled WGS sequence"/>
</dbReference>
<dbReference type="EMBL" id="FAOO01000001">
    <property type="protein sequence ID" value="CUU00951.1"/>
    <property type="molecule type" value="Genomic_DNA"/>
</dbReference>
<organism evidence="2 3">
    <name type="scientific">Candidatus Thermokryptus mobilis</name>
    <dbReference type="NCBI Taxonomy" id="1643428"/>
    <lineage>
        <taxon>Bacteria</taxon>
        <taxon>Pseudomonadati</taxon>
        <taxon>Candidatus Kryptoniota</taxon>
        <taxon>Candidatus Thermokryptus</taxon>
    </lineage>
</organism>
<keyword evidence="2" id="KW-0449">Lipoprotein</keyword>
<name>A0A0S4MPH2_9BACT</name>
<proteinExistence type="predicted"/>
<dbReference type="STRING" id="1643428.GCA_001442855_00119"/>
<feature type="domain" description="Lipoprotein LPP20-like" evidence="1">
    <location>
        <begin position="36"/>
        <end position="146"/>
    </location>
</feature>
<evidence type="ECO:0000313" key="3">
    <source>
        <dbReference type="Proteomes" id="UP000320623"/>
    </source>
</evidence>
<dbReference type="PROSITE" id="PS51257">
    <property type="entry name" value="PROKAR_LIPOPROTEIN"/>
    <property type="match status" value="1"/>
</dbReference>
<dbReference type="RefSeq" id="WP_181180191.1">
    <property type="nucleotide sequence ID" value="NZ_FAOO01000001.1"/>
</dbReference>